<dbReference type="GO" id="GO:0016787">
    <property type="term" value="F:hydrolase activity"/>
    <property type="evidence" value="ECO:0007669"/>
    <property type="project" value="UniProtKB-KW"/>
</dbReference>
<name>A0AAW6UDM6_9MOLU</name>
<evidence type="ECO:0000313" key="6">
    <source>
        <dbReference type="EMBL" id="MDI6453744.1"/>
    </source>
</evidence>
<dbReference type="InterPro" id="IPR036866">
    <property type="entry name" value="RibonucZ/Hydroxyglut_hydro"/>
</dbReference>
<evidence type="ECO:0000256" key="4">
    <source>
        <dbReference type="ARBA" id="ARBA00022833"/>
    </source>
</evidence>
<evidence type="ECO:0000256" key="3">
    <source>
        <dbReference type="ARBA" id="ARBA00022801"/>
    </source>
</evidence>
<dbReference type="Pfam" id="PF00753">
    <property type="entry name" value="Lactamase_B"/>
    <property type="match status" value="1"/>
</dbReference>
<dbReference type="CDD" id="cd06262">
    <property type="entry name" value="metallo-hydrolase-like_MBL-fold"/>
    <property type="match status" value="1"/>
</dbReference>
<dbReference type="GO" id="GO:0046872">
    <property type="term" value="F:metal ion binding"/>
    <property type="evidence" value="ECO:0007669"/>
    <property type="project" value="UniProtKB-KW"/>
</dbReference>
<dbReference type="SMART" id="SM00849">
    <property type="entry name" value="Lactamase_B"/>
    <property type="match status" value="1"/>
</dbReference>
<organism evidence="6 7">
    <name type="scientific">Peloplasma aerotolerans</name>
    <dbReference type="NCBI Taxonomy" id="3044389"/>
    <lineage>
        <taxon>Bacteria</taxon>
        <taxon>Bacillati</taxon>
        <taxon>Mycoplasmatota</taxon>
        <taxon>Mollicutes</taxon>
        <taxon>Acholeplasmatales</taxon>
        <taxon>Acholeplasmataceae</taxon>
        <taxon>Peloplasma</taxon>
    </lineage>
</organism>
<protein>
    <submittedName>
        <fullName evidence="6">MBL fold metallo-hydrolase</fullName>
    </submittedName>
</protein>
<keyword evidence="3" id="KW-0378">Hydrolase</keyword>
<sequence>MNKFKENETFAHTYLICRFDTCYLIDPSHDMDEINQALSGRTLAGILITHAHYDHIDLIGEFTAPIYMHKEDAHLLFEDKYNGYSPKNHPYRRKDLNLNYVNHMDKIPFADQFIEVFHTPGHTKGSLCFLYDQKLFTGDTLFKESVGRHDLYSGSLPELRKSTIFLCGLPSNIKVYPGHDEQTTIRYEQKNNPFYLKWTKQSTK</sequence>
<comment type="cofactor">
    <cofactor evidence="1">
        <name>Zn(2+)</name>
        <dbReference type="ChEBI" id="CHEBI:29105"/>
    </cofactor>
</comment>
<comment type="caution">
    <text evidence="6">The sequence shown here is derived from an EMBL/GenBank/DDBJ whole genome shotgun (WGS) entry which is preliminary data.</text>
</comment>
<dbReference type="InterPro" id="IPR001279">
    <property type="entry name" value="Metallo-B-lactamas"/>
</dbReference>
<proteinExistence type="predicted"/>
<keyword evidence="2" id="KW-0479">Metal-binding</keyword>
<keyword evidence="4" id="KW-0862">Zinc</keyword>
<keyword evidence="7" id="KW-1185">Reference proteome</keyword>
<dbReference type="Proteomes" id="UP001431532">
    <property type="component" value="Unassembled WGS sequence"/>
</dbReference>
<gene>
    <name evidence="6" type="ORF">QJ521_09220</name>
</gene>
<dbReference type="Gene3D" id="3.60.15.10">
    <property type="entry name" value="Ribonuclease Z/Hydroxyacylglutathione hydrolase-like"/>
    <property type="match status" value="1"/>
</dbReference>
<dbReference type="InterPro" id="IPR051453">
    <property type="entry name" value="MBL_Glyoxalase_II"/>
</dbReference>
<evidence type="ECO:0000259" key="5">
    <source>
        <dbReference type="SMART" id="SM00849"/>
    </source>
</evidence>
<feature type="domain" description="Metallo-beta-lactamase" evidence="5">
    <location>
        <begin position="10"/>
        <end position="179"/>
    </location>
</feature>
<dbReference type="PANTHER" id="PTHR46233">
    <property type="entry name" value="HYDROXYACYLGLUTATHIONE HYDROLASE GLOC"/>
    <property type="match status" value="1"/>
</dbReference>
<dbReference type="RefSeq" id="WP_282840195.1">
    <property type="nucleotide sequence ID" value="NZ_JASCXW010000053.1"/>
</dbReference>
<dbReference type="SUPFAM" id="SSF56281">
    <property type="entry name" value="Metallo-hydrolase/oxidoreductase"/>
    <property type="match status" value="1"/>
</dbReference>
<accession>A0AAW6UDM6</accession>
<dbReference type="PANTHER" id="PTHR46233:SF3">
    <property type="entry name" value="HYDROXYACYLGLUTATHIONE HYDROLASE GLOC"/>
    <property type="match status" value="1"/>
</dbReference>
<reference evidence="6" key="1">
    <citation type="submission" date="2023-05" db="EMBL/GenBank/DDBJ databases">
        <title>Mariniplasma microaerophilum sp. nov., a novel anaerobic mollicute isolated from terrestrial mud volcano, Taman Peninsula, Russia.</title>
        <authorList>
            <person name="Khomyakova M.A."/>
            <person name="Merkel A.Y."/>
            <person name="Slobodkin A.I."/>
        </authorList>
    </citation>
    <scope>NUCLEOTIDE SEQUENCE</scope>
    <source>
        <strain evidence="6">M4Ah</strain>
    </source>
</reference>
<evidence type="ECO:0000256" key="2">
    <source>
        <dbReference type="ARBA" id="ARBA00022723"/>
    </source>
</evidence>
<dbReference type="EMBL" id="JASCXW010000053">
    <property type="protein sequence ID" value="MDI6453744.1"/>
    <property type="molecule type" value="Genomic_DNA"/>
</dbReference>
<evidence type="ECO:0000256" key="1">
    <source>
        <dbReference type="ARBA" id="ARBA00001947"/>
    </source>
</evidence>
<evidence type="ECO:0000313" key="7">
    <source>
        <dbReference type="Proteomes" id="UP001431532"/>
    </source>
</evidence>
<dbReference type="AlphaFoldDB" id="A0AAW6UDM6"/>